<evidence type="ECO:0000313" key="2">
    <source>
        <dbReference type="Proteomes" id="UP000199035"/>
    </source>
</evidence>
<name>A0A1H3L4D1_9GAMM</name>
<gene>
    <name evidence="1" type="ORF">SAMN05421643_11569</name>
</gene>
<evidence type="ECO:0000313" key="1">
    <source>
        <dbReference type="EMBL" id="SDY58745.1"/>
    </source>
</evidence>
<reference evidence="2" key="1">
    <citation type="submission" date="2016-10" db="EMBL/GenBank/DDBJ databases">
        <authorList>
            <person name="Varghese N."/>
            <person name="Submissions S."/>
        </authorList>
    </citation>
    <scope>NUCLEOTIDE SEQUENCE [LARGE SCALE GENOMIC DNA]</scope>
    <source>
        <strain evidence="2">ANC 5109</strain>
    </source>
</reference>
<dbReference type="AlphaFoldDB" id="A0A1H3L4D1"/>
<proteinExistence type="predicted"/>
<keyword evidence="2" id="KW-1185">Reference proteome</keyword>
<accession>A0A1H3L4D1</accession>
<protein>
    <submittedName>
        <fullName evidence="1">Uncharacterized protein</fullName>
    </submittedName>
</protein>
<sequence length="71" mass="8496">MSVKIGEQTHIQNSQYDRSKGVLTKADYVYMRDLLETVLEQLQNSELDNDIEIDQLKQFFIKLDHHVERMR</sequence>
<dbReference type="Proteomes" id="UP000199035">
    <property type="component" value="Unassembled WGS sequence"/>
</dbReference>
<dbReference type="EMBL" id="FNPK01000015">
    <property type="protein sequence ID" value="SDY58745.1"/>
    <property type="molecule type" value="Genomic_DNA"/>
</dbReference>
<organism evidence="1 2">
    <name type="scientific">Acinetobacter kyonggiensis</name>
    <dbReference type="NCBI Taxonomy" id="595670"/>
    <lineage>
        <taxon>Bacteria</taxon>
        <taxon>Pseudomonadati</taxon>
        <taxon>Pseudomonadota</taxon>
        <taxon>Gammaproteobacteria</taxon>
        <taxon>Moraxellales</taxon>
        <taxon>Moraxellaceae</taxon>
        <taxon>Acinetobacter</taxon>
    </lineage>
</organism>